<dbReference type="SUPFAM" id="SSF52833">
    <property type="entry name" value="Thioredoxin-like"/>
    <property type="match status" value="1"/>
</dbReference>
<gene>
    <name evidence="10" type="ORF">Pas1_00445</name>
</gene>
<feature type="transmembrane region" description="Helical" evidence="7">
    <location>
        <begin position="388"/>
        <end position="409"/>
    </location>
</feature>
<name>A0A2Z4JQ83_9BURK</name>
<keyword evidence="2" id="KW-1003">Cell membrane</keyword>
<feature type="transmembrane region" description="Helical" evidence="7">
    <location>
        <begin position="315"/>
        <end position="348"/>
    </location>
</feature>
<keyword evidence="6 7" id="KW-0472">Membrane</keyword>
<dbReference type="NCBIfam" id="NF001419">
    <property type="entry name" value="PRK00293.1"/>
    <property type="match status" value="1"/>
</dbReference>
<dbReference type="GO" id="GO:0045454">
    <property type="term" value="P:cell redox homeostasis"/>
    <property type="evidence" value="ECO:0007669"/>
    <property type="project" value="TreeGrafter"/>
</dbReference>
<feature type="transmembrane region" description="Helical" evidence="7">
    <location>
        <begin position="237"/>
        <end position="262"/>
    </location>
</feature>
<evidence type="ECO:0000256" key="6">
    <source>
        <dbReference type="ARBA" id="ARBA00023136"/>
    </source>
</evidence>
<dbReference type="InterPro" id="IPR035671">
    <property type="entry name" value="DsbD_gamma"/>
</dbReference>
<dbReference type="InterPro" id="IPR013766">
    <property type="entry name" value="Thioredoxin_domain"/>
</dbReference>
<evidence type="ECO:0000256" key="8">
    <source>
        <dbReference type="SAM" id="SignalP"/>
    </source>
</evidence>
<dbReference type="PROSITE" id="PS51352">
    <property type="entry name" value="THIOREDOXIN_2"/>
    <property type="match status" value="1"/>
</dbReference>
<sequence>MSKYLKSLLCSIFVFSLFFNQAKAAPDFLPPEKAFLAETSWSADGSQIVIQFAPVKGYYIYKEALHFQLGREQKKLSAFKPNLPVGIEKFDPTFQKNLQIYKQPFEVFIPLASAANQPIYLEIELQGCAEAGICYPPMTMHFLLTAPGVKVGPLLEDGVRSVEAKKATSLIDLWNDREDVHAISDFLEQTSVGYLFLAFLLLGLTLAFTPCVLPMLPIMSSVIFGRQEGKVVSKSRASVLAFAYILGMALLYSLAGVAMAALGGSAQRALQSPLALIMFALLLLGLSGSLFGFYELRLPHSWHQLIDRIAGKQKGGSIVGSFALGGISTLVASPCITAPLAGVLGFIAQTGSMTLGAGLLFVMALGMGLPLFFIAIEARILIPSTGVWMVWLQRALGVLLVFTAIWVAIPLFQGASSKQDGQVTRQLGELHFRLVSSISELDQQLALAKEAKRPVLLDFYADWCISCKEMELNTFSNSEVSKEMQNFVLLQADVTSNTPANKELLKRFGLFGPPAILFFNSDTSELKQKRIVGYMSPEPFTKALAEITEKN</sequence>
<protein>
    <submittedName>
        <fullName evidence="10">Protein-disulfide reductase</fullName>
    </submittedName>
</protein>
<comment type="subcellular location">
    <subcellularLocation>
        <location evidence="1">Cell membrane</location>
        <topology evidence="1">Multi-pass membrane protein</topology>
    </subcellularLocation>
</comment>
<dbReference type="GO" id="GO:0005886">
    <property type="term" value="C:plasma membrane"/>
    <property type="evidence" value="ECO:0007669"/>
    <property type="project" value="UniProtKB-SubCell"/>
</dbReference>
<dbReference type="Pfam" id="PF11412">
    <property type="entry name" value="DsbD_N"/>
    <property type="match status" value="1"/>
</dbReference>
<accession>A0A2Z4JQ83</accession>
<dbReference type="EMBL" id="CP030085">
    <property type="protein sequence ID" value="AWW48971.1"/>
    <property type="molecule type" value="Genomic_DNA"/>
</dbReference>
<keyword evidence="5 7" id="KW-1133">Transmembrane helix</keyword>
<dbReference type="InterPro" id="IPR028250">
    <property type="entry name" value="DsbDN"/>
</dbReference>
<dbReference type="SUPFAM" id="SSF74863">
    <property type="entry name" value="Thiol:disulfide interchange protein DsbD, N-terminal domain (DsbD-alpha)"/>
    <property type="match status" value="1"/>
</dbReference>
<evidence type="ECO:0000256" key="7">
    <source>
        <dbReference type="SAM" id="Phobius"/>
    </source>
</evidence>
<dbReference type="Pfam" id="PF13899">
    <property type="entry name" value="Thioredoxin_7"/>
    <property type="match status" value="1"/>
</dbReference>
<feature type="signal peptide" evidence="8">
    <location>
        <begin position="1"/>
        <end position="24"/>
    </location>
</feature>
<evidence type="ECO:0000313" key="10">
    <source>
        <dbReference type="EMBL" id="AWW48971.1"/>
    </source>
</evidence>
<dbReference type="Proteomes" id="UP000248592">
    <property type="component" value="Chromosome"/>
</dbReference>
<dbReference type="PANTHER" id="PTHR32234:SF0">
    <property type="entry name" value="THIOL:DISULFIDE INTERCHANGE PROTEIN DSBD"/>
    <property type="match status" value="1"/>
</dbReference>
<dbReference type="RefSeq" id="WP_112294169.1">
    <property type="nucleotide sequence ID" value="NZ_CBCSBS010000002.1"/>
</dbReference>
<evidence type="ECO:0000313" key="11">
    <source>
        <dbReference type="Proteomes" id="UP000248592"/>
    </source>
</evidence>
<dbReference type="Gene3D" id="3.40.30.10">
    <property type="entry name" value="Glutaredoxin"/>
    <property type="match status" value="1"/>
</dbReference>
<evidence type="ECO:0000259" key="9">
    <source>
        <dbReference type="PROSITE" id="PS51352"/>
    </source>
</evidence>
<feature type="chain" id="PRO_5016455258" evidence="8">
    <location>
        <begin position="25"/>
        <end position="551"/>
    </location>
</feature>
<dbReference type="Pfam" id="PF02683">
    <property type="entry name" value="DsbD_TM"/>
    <property type="match status" value="1"/>
</dbReference>
<dbReference type="Gene3D" id="2.60.40.1250">
    <property type="entry name" value="Thiol:disulfide interchange protein DsbD, N-terminal domain"/>
    <property type="match status" value="1"/>
</dbReference>
<organism evidence="10 11">
    <name type="scientific">Polynucleobacter paneuropaeus</name>
    <dbReference type="NCBI Taxonomy" id="2527775"/>
    <lineage>
        <taxon>Bacteria</taxon>
        <taxon>Pseudomonadati</taxon>
        <taxon>Pseudomonadota</taxon>
        <taxon>Betaproteobacteria</taxon>
        <taxon>Burkholderiales</taxon>
        <taxon>Burkholderiaceae</taxon>
        <taxon>Polynucleobacter</taxon>
    </lineage>
</organism>
<feature type="transmembrane region" description="Helical" evidence="7">
    <location>
        <begin position="274"/>
        <end position="294"/>
    </location>
</feature>
<proteinExistence type="predicted"/>
<evidence type="ECO:0000256" key="5">
    <source>
        <dbReference type="ARBA" id="ARBA00022989"/>
    </source>
</evidence>
<feature type="transmembrane region" description="Helical" evidence="7">
    <location>
        <begin position="194"/>
        <end position="216"/>
    </location>
</feature>
<keyword evidence="3 7" id="KW-0812">Transmembrane</keyword>
<dbReference type="InterPro" id="IPR036929">
    <property type="entry name" value="DsbDN_sf"/>
</dbReference>
<dbReference type="AlphaFoldDB" id="A0A2Z4JQ83"/>
<feature type="transmembrane region" description="Helical" evidence="7">
    <location>
        <begin position="354"/>
        <end position="376"/>
    </location>
</feature>
<dbReference type="CDD" id="cd02953">
    <property type="entry name" value="DsbDgamma"/>
    <property type="match status" value="1"/>
</dbReference>
<feature type="domain" description="Thioredoxin" evidence="9">
    <location>
        <begin position="403"/>
        <end position="549"/>
    </location>
</feature>
<keyword evidence="4" id="KW-0201">Cytochrome c-type biogenesis</keyword>
<evidence type="ECO:0000256" key="4">
    <source>
        <dbReference type="ARBA" id="ARBA00022748"/>
    </source>
</evidence>
<dbReference type="InterPro" id="IPR003834">
    <property type="entry name" value="Cyt_c_assmbl_TM_dom"/>
</dbReference>
<evidence type="ECO:0000256" key="3">
    <source>
        <dbReference type="ARBA" id="ARBA00022692"/>
    </source>
</evidence>
<dbReference type="GO" id="GO:0015035">
    <property type="term" value="F:protein-disulfide reductase activity"/>
    <property type="evidence" value="ECO:0007669"/>
    <property type="project" value="TreeGrafter"/>
</dbReference>
<keyword evidence="8" id="KW-0732">Signal</keyword>
<dbReference type="GO" id="GO:0017004">
    <property type="term" value="P:cytochrome complex assembly"/>
    <property type="evidence" value="ECO:0007669"/>
    <property type="project" value="UniProtKB-KW"/>
</dbReference>
<evidence type="ECO:0000256" key="1">
    <source>
        <dbReference type="ARBA" id="ARBA00004651"/>
    </source>
</evidence>
<evidence type="ECO:0000256" key="2">
    <source>
        <dbReference type="ARBA" id="ARBA00022475"/>
    </source>
</evidence>
<dbReference type="InterPro" id="IPR036249">
    <property type="entry name" value="Thioredoxin-like_sf"/>
</dbReference>
<reference evidence="11" key="1">
    <citation type="submission" date="2018-06" db="EMBL/GenBank/DDBJ databases">
        <title>Description of a new Polynucleobacter species.</title>
        <authorList>
            <person name="Hahn M.W."/>
        </authorList>
    </citation>
    <scope>NUCLEOTIDE SEQUENCE [LARGE SCALE GENOMIC DNA]</scope>
    <source>
        <strain evidence="11">MG-25-Pas1-D2</strain>
    </source>
</reference>
<dbReference type="PANTHER" id="PTHR32234">
    <property type="entry name" value="THIOL:DISULFIDE INTERCHANGE PROTEIN DSBD"/>
    <property type="match status" value="1"/>
</dbReference>